<evidence type="ECO:0000313" key="2">
    <source>
        <dbReference type="Proteomes" id="UP000805193"/>
    </source>
</evidence>
<gene>
    <name evidence="1" type="ORF">HPB47_014301</name>
</gene>
<sequence length="95" mass="10512">REQSSKYYVSKEECNGAKYPPFVAGDFYVLDGSILRRLYDASKLEPFFLLEDVSLTGFVAKKAVGASPDTVNGRLCGRRKRQKCLTSAPASKCPN</sequence>
<dbReference type="Proteomes" id="UP000805193">
    <property type="component" value="Unassembled WGS sequence"/>
</dbReference>
<dbReference type="EMBL" id="JABSTQ010002631">
    <property type="protein sequence ID" value="KAG0443996.1"/>
    <property type="molecule type" value="Genomic_DNA"/>
</dbReference>
<keyword evidence="2" id="KW-1185">Reference proteome</keyword>
<organism evidence="1 2">
    <name type="scientific">Ixodes persulcatus</name>
    <name type="common">Taiga tick</name>
    <dbReference type="NCBI Taxonomy" id="34615"/>
    <lineage>
        <taxon>Eukaryota</taxon>
        <taxon>Metazoa</taxon>
        <taxon>Ecdysozoa</taxon>
        <taxon>Arthropoda</taxon>
        <taxon>Chelicerata</taxon>
        <taxon>Arachnida</taxon>
        <taxon>Acari</taxon>
        <taxon>Parasitiformes</taxon>
        <taxon>Ixodida</taxon>
        <taxon>Ixodoidea</taxon>
        <taxon>Ixodidae</taxon>
        <taxon>Ixodinae</taxon>
        <taxon>Ixodes</taxon>
    </lineage>
</organism>
<accession>A0AC60QWD5</accession>
<protein>
    <submittedName>
        <fullName evidence="1">Uncharacterized protein</fullName>
    </submittedName>
</protein>
<reference evidence="1 2" key="1">
    <citation type="journal article" date="2020" name="Cell">
        <title>Large-Scale Comparative Analyses of Tick Genomes Elucidate Their Genetic Diversity and Vector Capacities.</title>
        <authorList>
            <consortium name="Tick Genome and Microbiome Consortium (TIGMIC)"/>
            <person name="Jia N."/>
            <person name="Wang J."/>
            <person name="Shi W."/>
            <person name="Du L."/>
            <person name="Sun Y."/>
            <person name="Zhan W."/>
            <person name="Jiang J.F."/>
            <person name="Wang Q."/>
            <person name="Zhang B."/>
            <person name="Ji P."/>
            <person name="Bell-Sakyi L."/>
            <person name="Cui X.M."/>
            <person name="Yuan T.T."/>
            <person name="Jiang B.G."/>
            <person name="Yang W.F."/>
            <person name="Lam T.T."/>
            <person name="Chang Q.C."/>
            <person name="Ding S.J."/>
            <person name="Wang X.J."/>
            <person name="Zhu J.G."/>
            <person name="Ruan X.D."/>
            <person name="Zhao L."/>
            <person name="Wei J.T."/>
            <person name="Ye R.Z."/>
            <person name="Que T.C."/>
            <person name="Du C.H."/>
            <person name="Zhou Y.H."/>
            <person name="Cheng J.X."/>
            <person name="Dai P.F."/>
            <person name="Guo W.B."/>
            <person name="Han X.H."/>
            <person name="Huang E.J."/>
            <person name="Li L.F."/>
            <person name="Wei W."/>
            <person name="Gao Y.C."/>
            <person name="Liu J.Z."/>
            <person name="Shao H.Z."/>
            <person name="Wang X."/>
            <person name="Wang C.C."/>
            <person name="Yang T.C."/>
            <person name="Huo Q.B."/>
            <person name="Li W."/>
            <person name="Chen H.Y."/>
            <person name="Chen S.E."/>
            <person name="Zhou L.G."/>
            <person name="Ni X.B."/>
            <person name="Tian J.H."/>
            <person name="Sheng Y."/>
            <person name="Liu T."/>
            <person name="Pan Y.S."/>
            <person name="Xia L.Y."/>
            <person name="Li J."/>
            <person name="Zhao F."/>
            <person name="Cao W.C."/>
        </authorList>
    </citation>
    <scope>NUCLEOTIDE SEQUENCE [LARGE SCALE GENOMIC DNA]</scope>
    <source>
        <strain evidence="1">Iper-2018</strain>
    </source>
</reference>
<evidence type="ECO:0000313" key="1">
    <source>
        <dbReference type="EMBL" id="KAG0443996.1"/>
    </source>
</evidence>
<comment type="caution">
    <text evidence="1">The sequence shown here is derived from an EMBL/GenBank/DDBJ whole genome shotgun (WGS) entry which is preliminary data.</text>
</comment>
<feature type="non-terminal residue" evidence="1">
    <location>
        <position position="1"/>
    </location>
</feature>
<proteinExistence type="predicted"/>
<name>A0AC60QWD5_IXOPE</name>